<dbReference type="GO" id="GO:0003824">
    <property type="term" value="F:catalytic activity"/>
    <property type="evidence" value="ECO:0007669"/>
    <property type="project" value="InterPro"/>
</dbReference>
<dbReference type="InterPro" id="IPR001830">
    <property type="entry name" value="Glyco_trans_20"/>
</dbReference>
<dbReference type="AlphaFoldDB" id="D7FT12"/>
<dbReference type="Pfam" id="PF00982">
    <property type="entry name" value="Glyco_transf_20"/>
    <property type="match status" value="1"/>
</dbReference>
<dbReference type="SUPFAM" id="SSF53756">
    <property type="entry name" value="UDP-Glycosyltransferase/glycogen phosphorylase"/>
    <property type="match status" value="1"/>
</dbReference>
<accession>D7FT12</accession>
<dbReference type="EMBL" id="FN649750">
    <property type="protein sequence ID" value="CBJ31303.1"/>
    <property type="molecule type" value="Genomic_DNA"/>
</dbReference>
<gene>
    <name evidence="1" type="primary">TPS</name>
    <name evidence="1" type="ORF">Esi_0243_0026</name>
</gene>
<dbReference type="GO" id="GO:0005992">
    <property type="term" value="P:trehalose biosynthetic process"/>
    <property type="evidence" value="ECO:0007669"/>
    <property type="project" value="InterPro"/>
</dbReference>
<reference evidence="1 2" key="1">
    <citation type="journal article" date="2010" name="Nature">
        <title>The Ectocarpus genome and the independent evolution of multicellularity in brown algae.</title>
        <authorList>
            <person name="Cock J.M."/>
            <person name="Sterck L."/>
            <person name="Rouze P."/>
            <person name="Scornet D."/>
            <person name="Allen A.E."/>
            <person name="Amoutzias G."/>
            <person name="Anthouard V."/>
            <person name="Artiguenave F."/>
            <person name="Aury J.M."/>
            <person name="Badger J.H."/>
            <person name="Beszteri B."/>
            <person name="Billiau K."/>
            <person name="Bonnet E."/>
            <person name="Bothwell J.H."/>
            <person name="Bowler C."/>
            <person name="Boyen C."/>
            <person name="Brownlee C."/>
            <person name="Carrano C.J."/>
            <person name="Charrier B."/>
            <person name="Cho G.Y."/>
            <person name="Coelho S.M."/>
            <person name="Collen J."/>
            <person name="Corre E."/>
            <person name="Da Silva C."/>
            <person name="Delage L."/>
            <person name="Delaroque N."/>
            <person name="Dittami S.M."/>
            <person name="Doulbeau S."/>
            <person name="Elias M."/>
            <person name="Farnham G."/>
            <person name="Gachon C.M."/>
            <person name="Gschloessl B."/>
            <person name="Heesch S."/>
            <person name="Jabbari K."/>
            <person name="Jubin C."/>
            <person name="Kawai H."/>
            <person name="Kimura K."/>
            <person name="Kloareg B."/>
            <person name="Kupper F.C."/>
            <person name="Lang D."/>
            <person name="Le Bail A."/>
            <person name="Leblanc C."/>
            <person name="Lerouge P."/>
            <person name="Lohr M."/>
            <person name="Lopez P.J."/>
            <person name="Martens C."/>
            <person name="Maumus F."/>
            <person name="Michel G."/>
            <person name="Miranda-Saavedra D."/>
            <person name="Morales J."/>
            <person name="Moreau H."/>
            <person name="Motomura T."/>
            <person name="Nagasato C."/>
            <person name="Napoli C.A."/>
            <person name="Nelson D.R."/>
            <person name="Nyvall-Collen P."/>
            <person name="Peters A.F."/>
            <person name="Pommier C."/>
            <person name="Potin P."/>
            <person name="Poulain J."/>
            <person name="Quesneville H."/>
            <person name="Read B."/>
            <person name="Rensing S.A."/>
            <person name="Ritter A."/>
            <person name="Rousvoal S."/>
            <person name="Samanta M."/>
            <person name="Samson G."/>
            <person name="Schroeder D.C."/>
            <person name="Segurens B."/>
            <person name="Strittmatter M."/>
            <person name="Tonon T."/>
            <person name="Tregear J.W."/>
            <person name="Valentin K."/>
            <person name="von Dassow P."/>
            <person name="Yamagishi T."/>
            <person name="Van de Peer Y."/>
            <person name="Wincker P."/>
        </authorList>
    </citation>
    <scope>NUCLEOTIDE SEQUENCE [LARGE SCALE GENOMIC DNA]</scope>
    <source>
        <strain evidence="2">Ec32 / CCAP1310/4</strain>
    </source>
</reference>
<sequence length="86" mass="9666">MRLLAPTLLSRRCGSFLCVDVGRFSFNEGGNPNNVVWVDDHHLMLLPKLLNDREEDAAQHGQTSTIVVLHIPFPVSQIFRALPGTW</sequence>
<name>D7FT12_ECTSI</name>
<dbReference type="Gene3D" id="3.40.50.2000">
    <property type="entry name" value="Glycogen Phosphorylase B"/>
    <property type="match status" value="1"/>
</dbReference>
<dbReference type="Proteomes" id="UP000002630">
    <property type="component" value="Linkage Group LG25"/>
</dbReference>
<evidence type="ECO:0000313" key="2">
    <source>
        <dbReference type="Proteomes" id="UP000002630"/>
    </source>
</evidence>
<proteinExistence type="predicted"/>
<dbReference type="InParanoid" id="D7FT12"/>
<dbReference type="EMBL" id="FN648424">
    <property type="protein sequence ID" value="CBJ31303.1"/>
    <property type="molecule type" value="Genomic_DNA"/>
</dbReference>
<dbReference type="OrthoDB" id="755951at2759"/>
<keyword evidence="2" id="KW-1185">Reference proteome</keyword>
<evidence type="ECO:0000313" key="1">
    <source>
        <dbReference type="EMBL" id="CBJ31303.1"/>
    </source>
</evidence>
<protein>
    <submittedName>
        <fullName evidence="1">Trehalose-6-phosphate synthase</fullName>
    </submittedName>
</protein>
<organism evidence="1 2">
    <name type="scientific">Ectocarpus siliculosus</name>
    <name type="common">Brown alga</name>
    <name type="synonym">Conferva siliculosa</name>
    <dbReference type="NCBI Taxonomy" id="2880"/>
    <lineage>
        <taxon>Eukaryota</taxon>
        <taxon>Sar</taxon>
        <taxon>Stramenopiles</taxon>
        <taxon>Ochrophyta</taxon>
        <taxon>PX clade</taxon>
        <taxon>Phaeophyceae</taxon>
        <taxon>Ectocarpales</taxon>
        <taxon>Ectocarpaceae</taxon>
        <taxon>Ectocarpus</taxon>
    </lineage>
</organism>